<keyword evidence="1" id="KW-0547">Nucleotide-binding</keyword>
<sequence length="285" mass="31769">MPDTINARVLHATRVPSLDKVLGGGILSGSTILVLAEPGSGGVELVQTSVMNYCSDITKGENVPEGTTAPSELHYISLTLNREMFEQQIAKLFNAEKHPRFREMMSHLHYLDLGESYFGKTHVPYDWYGTQNSVHGMVNMSPSDDYGGLTIIADNIRKLPKESIIFVDSLTALLPYCTKTPENWFELVTLIRGLTRAAKKWNITIVFLLTAGVLSGGQEHELIDAVDGVLKMFWQKDTTVKRQRQMYILKFVGLLPCIDPRDMVIFNVKVSAGAGFEITNMRMVA</sequence>
<reference evidence="3" key="1">
    <citation type="submission" date="2022-12" db="EMBL/GenBank/DDBJ databases">
        <title>Isolation and characterisation of novel Methanocorpusculum spp. from native Australian herbivores indicates the genus is ancestrally host-associated.</title>
        <authorList>
            <person name="Volmer J.G."/>
            <person name="Soo R.M."/>
            <person name="Evans P.N."/>
            <person name="Hoedt E.C."/>
            <person name="Astorga Alsina A.L."/>
            <person name="Woodcroft B.J."/>
            <person name="Tyson G.W."/>
            <person name="Hugenholtz P."/>
            <person name="Morrison M."/>
        </authorList>
    </citation>
    <scope>NUCLEOTIDE SEQUENCE</scope>
    <source>
        <strain evidence="3">CW153</strain>
    </source>
</reference>
<protein>
    <recommendedName>
        <fullName evidence="5">KaiC-like domain-containing protein</fullName>
    </recommendedName>
</protein>
<evidence type="ECO:0000256" key="2">
    <source>
        <dbReference type="ARBA" id="ARBA00022840"/>
    </source>
</evidence>
<proteinExistence type="predicted"/>
<evidence type="ECO:0000313" key="3">
    <source>
        <dbReference type="EMBL" id="MCZ0861898.1"/>
    </source>
</evidence>
<name>A0ABT4IJJ4_9EURY</name>
<dbReference type="SUPFAM" id="SSF52540">
    <property type="entry name" value="P-loop containing nucleoside triphosphate hydrolases"/>
    <property type="match status" value="1"/>
</dbReference>
<evidence type="ECO:0008006" key="5">
    <source>
        <dbReference type="Google" id="ProtNLM"/>
    </source>
</evidence>
<accession>A0ABT4IJJ4</accession>
<keyword evidence="4" id="KW-1185">Reference proteome</keyword>
<dbReference type="EMBL" id="JAPTGC010000001">
    <property type="protein sequence ID" value="MCZ0861898.1"/>
    <property type="molecule type" value="Genomic_DNA"/>
</dbReference>
<dbReference type="PANTHER" id="PTHR43637">
    <property type="entry name" value="UPF0273 PROTEIN TM_0370"/>
    <property type="match status" value="1"/>
</dbReference>
<dbReference type="InterPro" id="IPR027417">
    <property type="entry name" value="P-loop_NTPase"/>
</dbReference>
<keyword evidence="2" id="KW-0067">ATP-binding</keyword>
<gene>
    <name evidence="3" type="ORF">O0S09_01325</name>
</gene>
<dbReference type="Proteomes" id="UP001141336">
    <property type="component" value="Unassembled WGS sequence"/>
</dbReference>
<organism evidence="3 4">
    <name type="scientific">Methanocorpusculum vombati</name>
    <dbReference type="NCBI Taxonomy" id="3002864"/>
    <lineage>
        <taxon>Archaea</taxon>
        <taxon>Methanobacteriati</taxon>
        <taxon>Methanobacteriota</taxon>
        <taxon>Stenosarchaea group</taxon>
        <taxon>Methanomicrobia</taxon>
        <taxon>Methanomicrobiales</taxon>
        <taxon>Methanocorpusculaceae</taxon>
        <taxon>Methanocorpusculum</taxon>
    </lineage>
</organism>
<comment type="caution">
    <text evidence="3">The sequence shown here is derived from an EMBL/GenBank/DDBJ whole genome shotgun (WGS) entry which is preliminary data.</text>
</comment>
<dbReference type="RefSeq" id="WP_268922088.1">
    <property type="nucleotide sequence ID" value="NZ_JAPTGC010000001.1"/>
</dbReference>
<evidence type="ECO:0000313" key="4">
    <source>
        <dbReference type="Proteomes" id="UP001141336"/>
    </source>
</evidence>
<dbReference type="Gene3D" id="3.40.50.300">
    <property type="entry name" value="P-loop containing nucleotide triphosphate hydrolases"/>
    <property type="match status" value="1"/>
</dbReference>
<evidence type="ECO:0000256" key="1">
    <source>
        <dbReference type="ARBA" id="ARBA00022741"/>
    </source>
</evidence>